<dbReference type="Pfam" id="PF00144">
    <property type="entry name" value="Beta-lactamase"/>
    <property type="match status" value="1"/>
</dbReference>
<organism evidence="3 4">
    <name type="scientific">Litorivicinus lipolyticus</name>
    <dbReference type="NCBI Taxonomy" id="418701"/>
    <lineage>
        <taxon>Bacteria</taxon>
        <taxon>Pseudomonadati</taxon>
        <taxon>Pseudomonadota</taxon>
        <taxon>Gammaproteobacteria</taxon>
        <taxon>Oceanospirillales</taxon>
        <taxon>Litorivicinaceae</taxon>
        <taxon>Litorivicinus</taxon>
    </lineage>
</organism>
<dbReference type="Proteomes" id="UP000388235">
    <property type="component" value="Chromosome"/>
</dbReference>
<feature type="chain" id="PRO_5024298612" evidence="1">
    <location>
        <begin position="21"/>
        <end position="372"/>
    </location>
</feature>
<reference evidence="3 4" key="1">
    <citation type="submission" date="2019-11" db="EMBL/GenBank/DDBJ databases">
        <authorList>
            <person name="Khan S.A."/>
            <person name="Jeon C.O."/>
            <person name="Chun B.H."/>
        </authorList>
    </citation>
    <scope>NUCLEOTIDE SEQUENCE [LARGE SCALE GENOMIC DNA]</scope>
    <source>
        <strain evidence="3 4">IMCC 1097</strain>
    </source>
</reference>
<accession>A0A5Q2QF79</accession>
<keyword evidence="4" id="KW-1185">Reference proteome</keyword>
<proteinExistence type="predicted"/>
<keyword evidence="1" id="KW-0732">Signal</keyword>
<keyword evidence="3" id="KW-0378">Hydrolase</keyword>
<dbReference type="Gene3D" id="3.40.710.10">
    <property type="entry name" value="DD-peptidase/beta-lactamase superfamily"/>
    <property type="match status" value="1"/>
</dbReference>
<dbReference type="PANTHER" id="PTHR43283:SF7">
    <property type="entry name" value="BETA-LACTAMASE-RELATED DOMAIN-CONTAINING PROTEIN"/>
    <property type="match status" value="1"/>
</dbReference>
<dbReference type="SUPFAM" id="SSF56601">
    <property type="entry name" value="beta-lactamase/transpeptidase-like"/>
    <property type="match status" value="1"/>
</dbReference>
<name>A0A5Q2QF79_9GAMM</name>
<dbReference type="PANTHER" id="PTHR43283">
    <property type="entry name" value="BETA-LACTAMASE-RELATED"/>
    <property type="match status" value="1"/>
</dbReference>
<dbReference type="InterPro" id="IPR001466">
    <property type="entry name" value="Beta-lactam-related"/>
</dbReference>
<feature type="signal peptide" evidence="1">
    <location>
        <begin position="1"/>
        <end position="20"/>
    </location>
</feature>
<dbReference type="InterPro" id="IPR012338">
    <property type="entry name" value="Beta-lactam/transpept-like"/>
</dbReference>
<evidence type="ECO:0000259" key="2">
    <source>
        <dbReference type="Pfam" id="PF00144"/>
    </source>
</evidence>
<dbReference type="RefSeq" id="WP_153714004.1">
    <property type="nucleotide sequence ID" value="NZ_CP045871.1"/>
</dbReference>
<dbReference type="EMBL" id="CP045871">
    <property type="protein sequence ID" value="QGG80500.1"/>
    <property type="molecule type" value="Genomic_DNA"/>
</dbReference>
<dbReference type="OrthoDB" id="9814204at2"/>
<dbReference type="GO" id="GO:0016787">
    <property type="term" value="F:hydrolase activity"/>
    <property type="evidence" value="ECO:0007669"/>
    <property type="project" value="UniProtKB-KW"/>
</dbReference>
<feature type="domain" description="Beta-lactamase-related" evidence="2">
    <location>
        <begin position="70"/>
        <end position="355"/>
    </location>
</feature>
<dbReference type="KEGG" id="llp:GH975_07905"/>
<protein>
    <submittedName>
        <fullName evidence="3">Serine hydrolase</fullName>
    </submittedName>
</protein>
<evidence type="ECO:0000256" key="1">
    <source>
        <dbReference type="SAM" id="SignalP"/>
    </source>
</evidence>
<evidence type="ECO:0000313" key="4">
    <source>
        <dbReference type="Proteomes" id="UP000388235"/>
    </source>
</evidence>
<sequence>MRKILLVVIAVTFYSNQVLADHPPKKMMRNIKAFSQLSVTGKLDSFDVNYFAYGETPNGETTSIADKKFDKILADKMNLAAIIIRDGDIIYERYASKREIDSNTPLTGMSMSKTAISASIGALLCGGKIRTLDDPARDYSPFLANTPYSDVSIRNILQMNSGVSMLGRSDEKKFNQKARGVQKFSGKADVRDAIKFYTSAAREAGTKMNYHSSDSLALSVLVEDIVKKPLAQYFQKTLYSQFSESGFMQWTADKSGTTVSYSDLTMTARDWANFGQFLLKQKKSDTCLGKFFNEGVSKSLNTGKKNGSRYGYQSWVFDVHSQPTMVLQGHGGQFLVLDEKTNTVLLTISVNENYKAGNLFSNIGKIAELLPQ</sequence>
<dbReference type="AlphaFoldDB" id="A0A5Q2QF79"/>
<evidence type="ECO:0000313" key="3">
    <source>
        <dbReference type="EMBL" id="QGG80500.1"/>
    </source>
</evidence>
<dbReference type="InterPro" id="IPR050789">
    <property type="entry name" value="Diverse_Enzym_Activities"/>
</dbReference>
<gene>
    <name evidence="3" type="ORF">GH975_07905</name>
</gene>